<feature type="signal peptide" evidence="1">
    <location>
        <begin position="1"/>
        <end position="19"/>
    </location>
</feature>
<comment type="caution">
    <text evidence="3">The sequence shown here is derived from an EMBL/GenBank/DDBJ whole genome shotgun (WGS) entry which is preliminary data.</text>
</comment>
<dbReference type="InterPro" id="IPR028994">
    <property type="entry name" value="Integrin_alpha_N"/>
</dbReference>
<keyword evidence="4" id="KW-1185">Reference proteome</keyword>
<proteinExistence type="predicted"/>
<name>A0ABU2ZX20_9ALTE</name>
<feature type="chain" id="PRO_5046353718" evidence="1">
    <location>
        <begin position="20"/>
        <end position="1198"/>
    </location>
</feature>
<evidence type="ECO:0000313" key="4">
    <source>
        <dbReference type="Proteomes" id="UP001253545"/>
    </source>
</evidence>
<evidence type="ECO:0000259" key="2">
    <source>
        <dbReference type="Pfam" id="PF18911"/>
    </source>
</evidence>
<organism evidence="3 4">
    <name type="scientific">Glaciecola petra</name>
    <dbReference type="NCBI Taxonomy" id="3075602"/>
    <lineage>
        <taxon>Bacteria</taxon>
        <taxon>Pseudomonadati</taxon>
        <taxon>Pseudomonadota</taxon>
        <taxon>Gammaproteobacteria</taxon>
        <taxon>Alteromonadales</taxon>
        <taxon>Alteromonadaceae</taxon>
        <taxon>Glaciecola</taxon>
    </lineage>
</organism>
<evidence type="ECO:0000256" key="1">
    <source>
        <dbReference type="SAM" id="SignalP"/>
    </source>
</evidence>
<dbReference type="EMBL" id="JAVRHX010000008">
    <property type="protein sequence ID" value="MDT0596573.1"/>
    <property type="molecule type" value="Genomic_DNA"/>
</dbReference>
<dbReference type="Pfam" id="PF18911">
    <property type="entry name" value="PKD_4"/>
    <property type="match status" value="1"/>
</dbReference>
<reference evidence="3 4" key="1">
    <citation type="submission" date="2023-09" db="EMBL/GenBank/DDBJ databases">
        <authorList>
            <person name="Rey-Velasco X."/>
        </authorList>
    </citation>
    <scope>NUCLEOTIDE SEQUENCE [LARGE SCALE GENOMIC DNA]</scope>
    <source>
        <strain evidence="3 4">P117</strain>
    </source>
</reference>
<sequence>MIRLKNALLSIVYCLTLVACGGGGDSAPTRSADNPIQLPPSINVWEPLVPQYTGSRSTFEITKANASPLILDLTSIFDLLQSLSYDQWFNQLKLYEANAETFNLSEEPTCQSGSTNTETDTGRSRATVTYNNCSIDGVIVHGVIRIFASGPESDPLSIFTTNLDIEVREASETLFFAGHYKKYLNERAVFQLAIDGNDEEQIYFENFAVGDPIDEVFRRIEYNGDVYFANSGKLSIVTTSYENLESNKRRINLSFIGDKTLSVEAILQETMTISIEGISDTLTIPLSLDFDPPPEQVAPIAIVSVGEAIEYGDTLSIDASASRDANFEFLNYSWDIVNTVNGAVTNISDNSASVITFTSDKPGNYQIVFTVSDGSGLSDQQVIDFRVKQKPPIAEIELVKANYKYGEAITAEVKTSNVELDGPFEYIIEYGPSNIRVDSNGAIIWDGLLPNFGQDLNVYFGIQVSNQDASTIVESSIIMQPTEMPTSTPILVKPNSNVTLGNYEDLFVKDILSSAFSIDNGMIIEKVSKLPKSLLRHSNIFVKSHDYDGDGISDFWFLMSTENEDVYDIVVSNGNTLSIETLGEIEIQSDDFVSDVDLDFFDISNDGIDDIFVYNRRINPLKTVINPISGDYLYKGEIEEWADILPRNTNISGQLCDIDDDGLNETYISSGQFHFVANFADKKVTTEQIQIEDSSRIYSLNDDTGKVSCYMLVINIFSEPDTESDIYLYNVKTGNKTYIPNSSFFASDDEEIRVLSATPVNLDDDLSSEVLIRIAKNNLISFETTYNAVIVDNVHDQKPNFYLVNNDFKNNEYGYAFMDIFGDSKKEIIFSEPQSLIINGRDFGFSGNSVEKAYSLINDEFEQIATSNSISVPLSSSYYWGADNSLSLGQKTLVQLKDSKKTFVAPTSESTALLIAEGNQVVKYNYNFNETDGSTSLHKLTFENVLQWESGPISIENHSIDEVIPITEKFLLIIGSIRDPFLTIIDRSSGEILFTSEKSEYVINNEDLLKYYRDGAWYIPIVSVDNSRDGKFLELKEDGTVSAITNDQITSFFSEFTQRDFFGFTQVDKDPQAELVRYQVDGIDETLLFMDIKSFTIEERSLLNKAETVRNKGLTNRVLDKGNCLPWALDCRNYIVNTNSLDAASASKFFTAEMDKRNGKTIWQTSNRSEALLGFEVRFVDNKVVYLAHSNGNWFIVE</sequence>
<dbReference type="Proteomes" id="UP001253545">
    <property type="component" value="Unassembled WGS sequence"/>
</dbReference>
<accession>A0ABU2ZX20</accession>
<feature type="domain" description="PKD" evidence="2">
    <location>
        <begin position="297"/>
        <end position="384"/>
    </location>
</feature>
<dbReference type="SUPFAM" id="SSF69318">
    <property type="entry name" value="Integrin alpha N-terminal domain"/>
    <property type="match status" value="1"/>
</dbReference>
<keyword evidence="1" id="KW-0732">Signal</keyword>
<gene>
    <name evidence="3" type="ORF">RM552_17080</name>
</gene>
<dbReference type="RefSeq" id="WP_311370097.1">
    <property type="nucleotide sequence ID" value="NZ_JAVRHX010000008.1"/>
</dbReference>
<dbReference type="InterPro" id="IPR013783">
    <property type="entry name" value="Ig-like_fold"/>
</dbReference>
<protein>
    <submittedName>
        <fullName evidence="3">PKD domain-containing protein</fullName>
    </submittedName>
</protein>
<dbReference type="PROSITE" id="PS51257">
    <property type="entry name" value="PROKAR_LIPOPROTEIN"/>
    <property type="match status" value="1"/>
</dbReference>
<dbReference type="InterPro" id="IPR000601">
    <property type="entry name" value="PKD_dom"/>
</dbReference>
<evidence type="ECO:0000313" key="3">
    <source>
        <dbReference type="EMBL" id="MDT0596573.1"/>
    </source>
</evidence>
<dbReference type="Gene3D" id="2.60.40.10">
    <property type="entry name" value="Immunoglobulins"/>
    <property type="match status" value="1"/>
</dbReference>